<evidence type="ECO:0008006" key="4">
    <source>
        <dbReference type="Google" id="ProtNLM"/>
    </source>
</evidence>
<dbReference type="AlphaFoldDB" id="A0A564Z4A6"/>
<dbReference type="GO" id="GO:0005891">
    <property type="term" value="C:voltage-gated calcium channel complex"/>
    <property type="evidence" value="ECO:0007669"/>
    <property type="project" value="TreeGrafter"/>
</dbReference>
<dbReference type="Gene3D" id="3.30.450.20">
    <property type="entry name" value="PAS domain"/>
    <property type="match status" value="1"/>
</dbReference>
<keyword evidence="3" id="KW-1185">Reference proteome</keyword>
<dbReference type="PANTHER" id="PTHR10166:SF37">
    <property type="entry name" value="STOLID, ISOFORM H"/>
    <property type="match status" value="1"/>
</dbReference>
<sequence length="264" mass="29384">MASLTMAVYNRTLDRRVILLGIMGTDVSAREMVDLLHPYLNSPTDYAFMIDNNGFVLFHPLLKSYRKLSAQTIDIDIVDIEASNEKELLTIRKNLIDNKEGVTVLDDFAVFMDEIHAHRTLRTYAYTPIPETEYSICLVTATDRDVDVQFLSQKEFLGTTDNAIYIKGVKMDTLPLPVKVILAPILANCRKPSFSRILSPPTTSTTTSTTTTTTTPTTTTTTTTTVTTPTTAETTTLDPESLDNLFGIGQTTEVPMKKDEEVEE</sequence>
<protein>
    <recommendedName>
        <fullName evidence="4">Voltage-dependent calcium channel alpha-2/delta subunit conserved region domain-containing protein</fullName>
    </recommendedName>
</protein>
<evidence type="ECO:0000256" key="1">
    <source>
        <dbReference type="SAM" id="MobiDB-lite"/>
    </source>
</evidence>
<feature type="non-terminal residue" evidence="2">
    <location>
        <position position="264"/>
    </location>
</feature>
<proteinExistence type="predicted"/>
<feature type="compositionally biased region" description="Low complexity" evidence="1">
    <location>
        <begin position="199"/>
        <end position="234"/>
    </location>
</feature>
<feature type="region of interest" description="Disordered" evidence="1">
    <location>
        <begin position="197"/>
        <end position="234"/>
    </location>
</feature>
<name>A0A564Z4A6_HYMDI</name>
<evidence type="ECO:0000313" key="2">
    <source>
        <dbReference type="EMBL" id="VUZ54361.1"/>
    </source>
</evidence>
<accession>A0A564Z4A6</accession>
<dbReference type="PANTHER" id="PTHR10166">
    <property type="entry name" value="VOLTAGE-DEPENDENT CALCIUM CHANNEL SUBUNIT ALPHA-2/DELTA-RELATED"/>
    <property type="match status" value="1"/>
</dbReference>
<dbReference type="InterPro" id="IPR051173">
    <property type="entry name" value="Ca_channel_alpha-2/delta"/>
</dbReference>
<gene>
    <name evidence="2" type="ORF">WMSIL1_LOCUS12450</name>
</gene>
<dbReference type="GO" id="GO:0005245">
    <property type="term" value="F:voltage-gated calcium channel activity"/>
    <property type="evidence" value="ECO:0007669"/>
    <property type="project" value="TreeGrafter"/>
</dbReference>
<dbReference type="EMBL" id="CABIJS010000643">
    <property type="protein sequence ID" value="VUZ54361.1"/>
    <property type="molecule type" value="Genomic_DNA"/>
</dbReference>
<organism evidence="2 3">
    <name type="scientific">Hymenolepis diminuta</name>
    <name type="common">Rat tapeworm</name>
    <dbReference type="NCBI Taxonomy" id="6216"/>
    <lineage>
        <taxon>Eukaryota</taxon>
        <taxon>Metazoa</taxon>
        <taxon>Spiralia</taxon>
        <taxon>Lophotrochozoa</taxon>
        <taxon>Platyhelminthes</taxon>
        <taxon>Cestoda</taxon>
        <taxon>Eucestoda</taxon>
        <taxon>Cyclophyllidea</taxon>
        <taxon>Hymenolepididae</taxon>
        <taxon>Hymenolepis</taxon>
    </lineage>
</organism>
<evidence type="ECO:0000313" key="3">
    <source>
        <dbReference type="Proteomes" id="UP000321570"/>
    </source>
</evidence>
<dbReference type="Proteomes" id="UP000321570">
    <property type="component" value="Unassembled WGS sequence"/>
</dbReference>
<reference evidence="2 3" key="1">
    <citation type="submission" date="2019-07" db="EMBL/GenBank/DDBJ databases">
        <authorList>
            <person name="Jastrzebski P J."/>
            <person name="Paukszto L."/>
            <person name="Jastrzebski P J."/>
        </authorList>
    </citation>
    <scope>NUCLEOTIDE SEQUENCE [LARGE SCALE GENOMIC DNA]</scope>
    <source>
        <strain evidence="2 3">WMS-il1</strain>
    </source>
</reference>